<keyword evidence="3" id="KW-0378">Hydrolase</keyword>
<dbReference type="PANTHER" id="PTHR43039">
    <property type="entry name" value="ESTERASE-RELATED"/>
    <property type="match status" value="1"/>
</dbReference>
<sequence>MKRTASDKGTHGISITGSGRLPVLLVNGFGYEQSLWQPLCEQLGGDYRLIRFDHAGTGRAIREATELANYTTLDAYADDLLVLVESLGDEPLVVVGHSIGGIIAMLAARRCPERFRQLIMINASSRYLNDAPDYHGGFEPEDIHALLDMMEQNHFDWAGRMAADVIGVSAPAPAEAQLREQFLATEAVVARRFAEVLFFSDTRSRLAEVTVPVVVAQTDGDAVVSREGAEYLAAQLPNARLAWLPVEGHYPQIRAPEMLADALRAWITA</sequence>
<dbReference type="Proteomes" id="UP001319883">
    <property type="component" value="Unassembled WGS sequence"/>
</dbReference>
<keyword evidence="4" id="KW-1185">Reference proteome</keyword>
<gene>
    <name evidence="3" type="ORF">KGQ91_03525</name>
</gene>
<dbReference type="SUPFAM" id="SSF53474">
    <property type="entry name" value="alpha/beta-Hydrolases"/>
    <property type="match status" value="1"/>
</dbReference>
<feature type="domain" description="AB hydrolase-1" evidence="2">
    <location>
        <begin position="22"/>
        <end position="253"/>
    </location>
</feature>
<accession>A0ABS7WX97</accession>
<evidence type="ECO:0000259" key="2">
    <source>
        <dbReference type="Pfam" id="PF00561"/>
    </source>
</evidence>
<comment type="caution">
    <text evidence="3">The sequence shown here is derived from an EMBL/GenBank/DDBJ whole genome shotgun (WGS) entry which is preliminary data.</text>
</comment>
<proteinExistence type="inferred from homology"/>
<name>A0ABS7WX97_9GAMM</name>
<protein>
    <submittedName>
        <fullName evidence="3">Alpha/beta hydrolase</fullName>
    </submittedName>
</protein>
<comment type="similarity">
    <text evidence="1">Belongs to the AB hydrolase superfamily.</text>
</comment>
<dbReference type="EMBL" id="JAGXFD010000001">
    <property type="protein sequence ID" value="MBZ9566754.1"/>
    <property type="molecule type" value="Genomic_DNA"/>
</dbReference>
<dbReference type="InterPro" id="IPR000073">
    <property type="entry name" value="AB_hydrolase_1"/>
</dbReference>
<reference evidence="3 4" key="1">
    <citation type="submission" date="2021-05" db="EMBL/GenBank/DDBJ databases">
        <title>Petroleum and Energy Research Collection (APPE): ex situ preservation of microbial diversity associated with the oil industry and exploitation of its biotechnological potential.</title>
        <authorList>
            <person name="Paixao C.T.M."/>
            <person name="Gomes M.B."/>
            <person name="Oliveira V.M."/>
        </authorList>
    </citation>
    <scope>NUCLEOTIDE SEQUENCE [LARGE SCALE GENOMIC DNA]</scope>
    <source>
        <strain evidence="3 4">LIT2</strain>
    </source>
</reference>
<dbReference type="Pfam" id="PF00561">
    <property type="entry name" value="Abhydrolase_1"/>
    <property type="match status" value="1"/>
</dbReference>
<dbReference type="Gene3D" id="3.40.50.1820">
    <property type="entry name" value="alpha/beta hydrolase"/>
    <property type="match status" value="1"/>
</dbReference>
<dbReference type="GO" id="GO:0016787">
    <property type="term" value="F:hydrolase activity"/>
    <property type="evidence" value="ECO:0007669"/>
    <property type="project" value="UniProtKB-KW"/>
</dbReference>
<dbReference type="RefSeq" id="WP_224420277.1">
    <property type="nucleotide sequence ID" value="NZ_JAGXFD010000001.1"/>
</dbReference>
<organism evidence="3 4">
    <name type="scientific">Modicisalibacter tunisiensis</name>
    <dbReference type="NCBI Taxonomy" id="390637"/>
    <lineage>
        <taxon>Bacteria</taxon>
        <taxon>Pseudomonadati</taxon>
        <taxon>Pseudomonadota</taxon>
        <taxon>Gammaproteobacteria</taxon>
        <taxon>Oceanospirillales</taxon>
        <taxon>Halomonadaceae</taxon>
        <taxon>Modicisalibacter</taxon>
    </lineage>
</organism>
<dbReference type="PRINTS" id="PR00111">
    <property type="entry name" value="ABHYDROLASE"/>
</dbReference>
<dbReference type="InterPro" id="IPR029058">
    <property type="entry name" value="AB_hydrolase_fold"/>
</dbReference>
<evidence type="ECO:0000313" key="4">
    <source>
        <dbReference type="Proteomes" id="UP001319883"/>
    </source>
</evidence>
<evidence type="ECO:0000313" key="3">
    <source>
        <dbReference type="EMBL" id="MBZ9566754.1"/>
    </source>
</evidence>
<evidence type="ECO:0000256" key="1">
    <source>
        <dbReference type="ARBA" id="ARBA00008645"/>
    </source>
</evidence>